<protein>
    <submittedName>
        <fullName evidence="3">Uncharacterized protein</fullName>
    </submittedName>
</protein>
<feature type="transmembrane region" description="Helical" evidence="1">
    <location>
        <begin position="136"/>
        <end position="152"/>
    </location>
</feature>
<feature type="transmembrane region" description="Helical" evidence="1">
    <location>
        <begin position="242"/>
        <end position="263"/>
    </location>
</feature>
<dbReference type="RefSeq" id="WP_275630848.1">
    <property type="nucleotide sequence ID" value="NZ_JARGYD010000001.1"/>
</dbReference>
<name>A0ABV7GSC7_9RHOB</name>
<keyword evidence="1" id="KW-0812">Transmembrane</keyword>
<comment type="caution">
    <text evidence="3">The sequence shown here is derived from an EMBL/GenBank/DDBJ whole genome shotgun (WGS) entry which is preliminary data.</text>
</comment>
<evidence type="ECO:0000313" key="3">
    <source>
        <dbReference type="EMBL" id="MFC3143563.1"/>
    </source>
</evidence>
<keyword evidence="2" id="KW-0732">Signal</keyword>
<evidence type="ECO:0000256" key="2">
    <source>
        <dbReference type="SAM" id="SignalP"/>
    </source>
</evidence>
<gene>
    <name evidence="3" type="ORF">ACFOGP_12650</name>
</gene>
<feature type="chain" id="PRO_5045416243" evidence="2">
    <location>
        <begin position="25"/>
        <end position="346"/>
    </location>
</feature>
<keyword evidence="1" id="KW-1133">Transmembrane helix</keyword>
<dbReference type="EMBL" id="JBHRTB010000010">
    <property type="protein sequence ID" value="MFC3143563.1"/>
    <property type="molecule type" value="Genomic_DNA"/>
</dbReference>
<evidence type="ECO:0000256" key="1">
    <source>
        <dbReference type="SAM" id="Phobius"/>
    </source>
</evidence>
<feature type="transmembrane region" description="Helical" evidence="1">
    <location>
        <begin position="158"/>
        <end position="182"/>
    </location>
</feature>
<feature type="transmembrane region" description="Helical" evidence="1">
    <location>
        <begin position="322"/>
        <end position="345"/>
    </location>
</feature>
<sequence>MRRAVDIVSRHMVALSCAMFAAGAAERVAAMLRDGGPDTWRAFYLTHYAVNYIDHGFAKRAVVGTVLRPLVSVLPTAGVVAVMLVLAAAALLALVLLLDRALPHDAAPGALVNRLRCAVAVGPLGAVQAGFEAGRFDPFLYLLLALALWAVARHRAWLAGAVCAVAILLHEGFAVFGVPLVLAGGWALGQRRRLVPPLLLAGIAALAVLLFGNSEVAEQTAAGIAGHVWGRGLLDPNLGLAVWQYALLALYWAALGAVLAAMYRGRRPDLLVLAAVCPLVLNVVGWDVSRWVALAFAALLANLSFQRLALGRDLPQRGGRAALLLCLPAGPIGTGAPFPWLAWVWS</sequence>
<organism evidence="3 4">
    <name type="scientific">Psychromarinibacter halotolerans</name>
    <dbReference type="NCBI Taxonomy" id="1775175"/>
    <lineage>
        <taxon>Bacteria</taxon>
        <taxon>Pseudomonadati</taxon>
        <taxon>Pseudomonadota</taxon>
        <taxon>Alphaproteobacteria</taxon>
        <taxon>Rhodobacterales</taxon>
        <taxon>Paracoccaceae</taxon>
        <taxon>Psychromarinibacter</taxon>
    </lineage>
</organism>
<feature type="signal peptide" evidence="2">
    <location>
        <begin position="1"/>
        <end position="24"/>
    </location>
</feature>
<accession>A0ABV7GSC7</accession>
<reference evidence="4" key="1">
    <citation type="journal article" date="2019" name="Int. J. Syst. Evol. Microbiol.">
        <title>The Global Catalogue of Microorganisms (GCM) 10K type strain sequencing project: providing services to taxonomists for standard genome sequencing and annotation.</title>
        <authorList>
            <consortium name="The Broad Institute Genomics Platform"/>
            <consortium name="The Broad Institute Genome Sequencing Center for Infectious Disease"/>
            <person name="Wu L."/>
            <person name="Ma J."/>
        </authorList>
    </citation>
    <scope>NUCLEOTIDE SEQUENCE [LARGE SCALE GENOMIC DNA]</scope>
    <source>
        <strain evidence="4">KCTC 52366</strain>
    </source>
</reference>
<proteinExistence type="predicted"/>
<feature type="transmembrane region" description="Helical" evidence="1">
    <location>
        <begin position="292"/>
        <end position="310"/>
    </location>
</feature>
<feature type="transmembrane region" description="Helical" evidence="1">
    <location>
        <begin position="77"/>
        <end position="98"/>
    </location>
</feature>
<keyword evidence="1" id="KW-0472">Membrane</keyword>
<feature type="transmembrane region" description="Helical" evidence="1">
    <location>
        <begin position="194"/>
        <end position="212"/>
    </location>
</feature>
<keyword evidence="4" id="KW-1185">Reference proteome</keyword>
<feature type="transmembrane region" description="Helical" evidence="1">
    <location>
        <begin position="270"/>
        <end position="286"/>
    </location>
</feature>
<evidence type="ECO:0000313" key="4">
    <source>
        <dbReference type="Proteomes" id="UP001595632"/>
    </source>
</evidence>
<dbReference type="Proteomes" id="UP001595632">
    <property type="component" value="Unassembled WGS sequence"/>
</dbReference>